<name>A0A6J7URL7_9ZZZZ</name>
<proteinExistence type="predicted"/>
<dbReference type="EMBL" id="CAFBQW010000210">
    <property type="protein sequence ID" value="CAB5068621.1"/>
    <property type="molecule type" value="Genomic_DNA"/>
</dbReference>
<gene>
    <name evidence="1" type="ORF">UFOPK4354_01566</name>
</gene>
<dbReference type="AlphaFoldDB" id="A0A6J7URL7"/>
<reference evidence="1" key="1">
    <citation type="submission" date="2020-05" db="EMBL/GenBank/DDBJ databases">
        <authorList>
            <person name="Chiriac C."/>
            <person name="Salcher M."/>
            <person name="Ghai R."/>
            <person name="Kavagutti S V."/>
        </authorList>
    </citation>
    <scope>NUCLEOTIDE SEQUENCE</scope>
</reference>
<accession>A0A6J7URL7</accession>
<sequence>MRASLSGALLAVVLVGAAACAPPVPPTPTPLPACPARQTLTLEPPDLVNFSLPRAVSATGEWMVTSRSIAGEPVLSLRSTQQGSASQLLGTLQRVGRPSTDEPLVSIAEDGSQVLFGYRGNAALDTDPQSDLYRWSAAVQSTTAVPLPVVATPPVGVAYPVNLYRLSADGQRIFWTQSFYEAPSTFHQVMTVTDALTDAVIAQFDAPSVLFESFVSSGGHQITTPTEVINVDSGAVTPLADAKAQILAELGGGVNFAPQDSSDNGIFTVFARQSDGLGGPAIYLLWNHISQTLSEIDRGTLDLPTAVTDDGRVLYTRLTATSRQVLLGQADKTPLVIASGTLLPTWPEQYGRYIWTKSSMDLQTVLYSQELPLLGYRLTAQRCA</sequence>
<organism evidence="1">
    <name type="scientific">freshwater metagenome</name>
    <dbReference type="NCBI Taxonomy" id="449393"/>
    <lineage>
        <taxon>unclassified sequences</taxon>
        <taxon>metagenomes</taxon>
        <taxon>ecological metagenomes</taxon>
    </lineage>
</organism>
<evidence type="ECO:0000313" key="1">
    <source>
        <dbReference type="EMBL" id="CAB5068621.1"/>
    </source>
</evidence>
<protein>
    <submittedName>
        <fullName evidence="1">Unannotated protein</fullName>
    </submittedName>
</protein>
<dbReference type="SUPFAM" id="SSF82171">
    <property type="entry name" value="DPP6 N-terminal domain-like"/>
    <property type="match status" value="1"/>
</dbReference>
<dbReference type="PROSITE" id="PS51257">
    <property type="entry name" value="PROKAR_LIPOPROTEIN"/>
    <property type="match status" value="1"/>
</dbReference>